<accession>A0AAE3LDW6</accession>
<organism evidence="3 5">
    <name type="scientific">Halapricum hydrolyticum</name>
    <dbReference type="NCBI Taxonomy" id="2979991"/>
    <lineage>
        <taxon>Archaea</taxon>
        <taxon>Methanobacteriati</taxon>
        <taxon>Methanobacteriota</taxon>
        <taxon>Stenosarchaea group</taxon>
        <taxon>Halobacteria</taxon>
        <taxon>Halobacteriales</taxon>
        <taxon>Haloarculaceae</taxon>
        <taxon>Halapricum</taxon>
    </lineage>
</organism>
<evidence type="ECO:0000256" key="1">
    <source>
        <dbReference type="SAM" id="MobiDB-lite"/>
    </source>
</evidence>
<evidence type="ECO:0000313" key="2">
    <source>
        <dbReference type="EMBL" id="MCU4716709.1"/>
    </source>
</evidence>
<keyword evidence="4" id="KW-1185">Reference proteome</keyword>
<dbReference type="EMBL" id="JAOPKD010000001">
    <property type="protein sequence ID" value="MCU4725686.1"/>
    <property type="molecule type" value="Genomic_DNA"/>
</dbReference>
<dbReference type="RefSeq" id="WP_315907476.1">
    <property type="nucleotide sequence ID" value="NZ_JAOPKC010000001.1"/>
</dbReference>
<protein>
    <submittedName>
        <fullName evidence="3">Uncharacterized protein</fullName>
    </submittedName>
</protein>
<gene>
    <name evidence="3" type="ORF">OB914_01680</name>
    <name evidence="2" type="ORF">OB916_01340</name>
</gene>
<dbReference type="AlphaFoldDB" id="A0AAE3LDW6"/>
<proteinExistence type="predicted"/>
<comment type="caution">
    <text evidence="3">The sequence shown here is derived from an EMBL/GenBank/DDBJ whole genome shotgun (WGS) entry which is preliminary data.</text>
</comment>
<dbReference type="Proteomes" id="UP001208186">
    <property type="component" value="Unassembled WGS sequence"/>
</dbReference>
<evidence type="ECO:0000313" key="3">
    <source>
        <dbReference type="EMBL" id="MCU4725686.1"/>
    </source>
</evidence>
<feature type="region of interest" description="Disordered" evidence="1">
    <location>
        <begin position="1"/>
        <end position="41"/>
    </location>
</feature>
<dbReference type="EMBL" id="JAOPKC010000001">
    <property type="protein sequence ID" value="MCU4716709.1"/>
    <property type="molecule type" value="Genomic_DNA"/>
</dbReference>
<reference evidence="3" key="1">
    <citation type="submission" date="2023-02" db="EMBL/GenBank/DDBJ databases">
        <title>Enrichment on poylsaccharides allowed isolation of novel metabolic and taxonomic groups of Haloarchaea.</title>
        <authorList>
            <person name="Sorokin D.Y."/>
            <person name="Elcheninov A.G."/>
            <person name="Khizhniak T.V."/>
            <person name="Kolganova T.V."/>
            <person name="Kublanov I.V."/>
        </authorList>
    </citation>
    <scope>NUCLEOTIDE SEQUENCE</scope>
    <source>
        <strain evidence="2 4">HArc-curdl5-1</strain>
        <strain evidence="3">HArc-curdl7</strain>
    </source>
</reference>
<dbReference type="Proteomes" id="UP001209746">
    <property type="component" value="Unassembled WGS sequence"/>
</dbReference>
<evidence type="ECO:0000313" key="5">
    <source>
        <dbReference type="Proteomes" id="UP001209746"/>
    </source>
</evidence>
<sequence>MSSTPDRPLDGAQPRRRIVAKTEADPSLATSRTPGVAVRVM</sequence>
<name>A0AAE3LDW6_9EURY</name>
<evidence type="ECO:0000313" key="4">
    <source>
        <dbReference type="Proteomes" id="UP001208186"/>
    </source>
</evidence>